<name>A0A2I2FBZ2_ASPCN</name>
<proteinExistence type="predicted"/>
<dbReference type="EMBL" id="KZ559137">
    <property type="protein sequence ID" value="PLB38146.1"/>
    <property type="molecule type" value="Genomic_DNA"/>
</dbReference>
<organism evidence="1 2">
    <name type="scientific">Aspergillus candidus</name>
    <dbReference type="NCBI Taxonomy" id="41067"/>
    <lineage>
        <taxon>Eukaryota</taxon>
        <taxon>Fungi</taxon>
        <taxon>Dikarya</taxon>
        <taxon>Ascomycota</taxon>
        <taxon>Pezizomycotina</taxon>
        <taxon>Eurotiomycetes</taxon>
        <taxon>Eurotiomycetidae</taxon>
        <taxon>Eurotiales</taxon>
        <taxon>Aspergillaceae</taxon>
        <taxon>Aspergillus</taxon>
        <taxon>Aspergillus subgen. Circumdati</taxon>
    </lineage>
</organism>
<dbReference type="AlphaFoldDB" id="A0A2I2FBZ2"/>
<dbReference type="GeneID" id="36519716"/>
<gene>
    <name evidence="1" type="ORF">BDW47DRAFT_105397</name>
</gene>
<evidence type="ECO:0000313" key="1">
    <source>
        <dbReference type="EMBL" id="PLB38146.1"/>
    </source>
</evidence>
<sequence>MPSEVSFRNFVARRVSALFSALSWGKAEEGGYASLYTTNSSMVCWALAAFIPSRIVCNVELPTQPRLLGSPWQGGRFSCMGI</sequence>
<feature type="non-terminal residue" evidence="1">
    <location>
        <position position="82"/>
    </location>
</feature>
<dbReference type="Proteomes" id="UP000234585">
    <property type="component" value="Unassembled WGS sequence"/>
</dbReference>
<dbReference type="RefSeq" id="XP_024672158.1">
    <property type="nucleotide sequence ID" value="XM_024812556.1"/>
</dbReference>
<keyword evidence="2" id="KW-1185">Reference proteome</keyword>
<protein>
    <submittedName>
        <fullName evidence="1">Uncharacterized protein</fullName>
    </submittedName>
</protein>
<evidence type="ECO:0000313" key="2">
    <source>
        <dbReference type="Proteomes" id="UP000234585"/>
    </source>
</evidence>
<accession>A0A2I2FBZ2</accession>
<reference evidence="1 2" key="1">
    <citation type="submission" date="2017-12" db="EMBL/GenBank/DDBJ databases">
        <authorList>
            <consortium name="DOE Joint Genome Institute"/>
            <person name="Haridas S."/>
            <person name="Kjaerbolling I."/>
            <person name="Vesth T.C."/>
            <person name="Frisvad J.C."/>
            <person name="Nybo J.L."/>
            <person name="Theobald S."/>
            <person name="Kuo A."/>
            <person name="Bowyer P."/>
            <person name="Matsuda Y."/>
            <person name="Mondo S."/>
            <person name="Lyhne E.K."/>
            <person name="Kogle M.E."/>
            <person name="Clum A."/>
            <person name="Lipzen A."/>
            <person name="Salamov A."/>
            <person name="Ngan C.Y."/>
            <person name="Daum C."/>
            <person name="Chiniquy J."/>
            <person name="Barry K."/>
            <person name="LaButti K."/>
            <person name="Simmons B.A."/>
            <person name="Magnuson J.K."/>
            <person name="Mortensen U.H."/>
            <person name="Larsen T.O."/>
            <person name="Grigoriev I.V."/>
            <person name="Baker S.E."/>
            <person name="Andersen M.R."/>
            <person name="Nordberg H.P."/>
            <person name="Cantor M.N."/>
            <person name="Hua S.X."/>
        </authorList>
    </citation>
    <scope>NUCLEOTIDE SEQUENCE [LARGE SCALE GENOMIC DNA]</scope>
    <source>
        <strain evidence="1 2">CBS 102.13</strain>
    </source>
</reference>